<comment type="caution">
    <text evidence="1">The sequence shown here is derived from an EMBL/GenBank/DDBJ whole genome shotgun (WGS) entry which is preliminary data.</text>
</comment>
<name>A0A1B6NTW7_9ZZZZ</name>
<accession>A0A1B6NTW7</accession>
<organism evidence="1">
    <name type="scientific">marine sediment metagenome</name>
    <dbReference type="NCBI Taxonomy" id="412755"/>
    <lineage>
        <taxon>unclassified sequences</taxon>
        <taxon>metagenomes</taxon>
        <taxon>ecological metagenomes</taxon>
    </lineage>
</organism>
<reference evidence="1" key="1">
    <citation type="submission" date="2013-11" db="EMBL/GenBank/DDBJ databases">
        <title>Microbial diversity, functional groups and degradation webs in Northern and Southern Mediterranean and Red Sea marine crude oil polluted sites.</title>
        <authorList>
            <person name="Daffonchio D."/>
            <person name="Mapelli F."/>
            <person name="Ferrer M."/>
            <person name="Richter M."/>
            <person name="Cherif A."/>
            <person name="Malkawi H.I."/>
            <person name="Yakimov M.M."/>
            <person name="Abdel-Fattah Y.R."/>
            <person name="Blaghen M."/>
            <person name="Golyshin P.N."/>
            <person name="Kalogerakis N."/>
            <person name="Boon N."/>
            <person name="Magagnini M."/>
            <person name="Fava F."/>
        </authorList>
    </citation>
    <scope>NUCLEOTIDE SEQUENCE</scope>
</reference>
<gene>
    <name evidence="1" type="ORF">MGSAQ_001588</name>
</gene>
<dbReference type="EMBL" id="AYSL01000865">
    <property type="protein sequence ID" value="KTF06915.1"/>
    <property type="molecule type" value="Genomic_DNA"/>
</dbReference>
<evidence type="ECO:0000313" key="1">
    <source>
        <dbReference type="EMBL" id="KTF06915.1"/>
    </source>
</evidence>
<dbReference type="AlphaFoldDB" id="A0A1B6NTW7"/>
<sequence length="45" mass="5192">MSPTSPAIWQKNCSIKCNLMSAVPLWSVQTMYHAQNRILSRCIWP</sequence>
<protein>
    <submittedName>
        <fullName evidence="1">Uncharacterized protein</fullName>
    </submittedName>
</protein>
<proteinExistence type="predicted"/>